<comment type="caution">
    <text evidence="2">The sequence shown here is derived from an EMBL/GenBank/DDBJ whole genome shotgun (WGS) entry which is preliminary data.</text>
</comment>
<evidence type="ECO:0000259" key="1">
    <source>
        <dbReference type="Pfam" id="PF20091"/>
    </source>
</evidence>
<organism evidence="2 3">
    <name type="scientific">Sphingobium nicotianae</name>
    <dbReference type="NCBI Taxonomy" id="2782607"/>
    <lineage>
        <taxon>Bacteria</taxon>
        <taxon>Pseudomonadati</taxon>
        <taxon>Pseudomonadota</taxon>
        <taxon>Alphaproteobacteria</taxon>
        <taxon>Sphingomonadales</taxon>
        <taxon>Sphingomonadaceae</taxon>
        <taxon>Sphingobium</taxon>
    </lineage>
</organism>
<dbReference type="Pfam" id="PF20091">
    <property type="entry name" value="Abhydrolase_10"/>
    <property type="match status" value="1"/>
</dbReference>
<evidence type="ECO:0000313" key="3">
    <source>
        <dbReference type="Proteomes" id="UP001138757"/>
    </source>
</evidence>
<accession>A0A9X1ISR6</accession>
<dbReference type="InterPro" id="IPR045394">
    <property type="entry name" value="Abhydrolase_dom"/>
</dbReference>
<evidence type="ECO:0000313" key="2">
    <source>
        <dbReference type="EMBL" id="MBT2188788.1"/>
    </source>
</evidence>
<dbReference type="Proteomes" id="UP001138757">
    <property type="component" value="Unassembled WGS sequence"/>
</dbReference>
<protein>
    <recommendedName>
        <fullName evidence="1">Alpha/beta hydrolase domain-containing protein</fullName>
    </recommendedName>
</protein>
<dbReference type="EMBL" id="JAHGAW010000012">
    <property type="protein sequence ID" value="MBT2188788.1"/>
    <property type="molecule type" value="Genomic_DNA"/>
</dbReference>
<reference evidence="2" key="1">
    <citation type="submission" date="2021-05" db="EMBL/GenBank/DDBJ databases">
        <title>Genome of Sphingobium sp. strain.</title>
        <authorList>
            <person name="Fan R."/>
        </authorList>
    </citation>
    <scope>NUCLEOTIDE SEQUENCE</scope>
    <source>
        <strain evidence="2">H33</strain>
    </source>
</reference>
<proteinExistence type="predicted"/>
<keyword evidence="3" id="KW-1185">Reference proteome</keyword>
<name>A0A9X1ISR6_9SPHN</name>
<dbReference type="AlphaFoldDB" id="A0A9X1ISR6"/>
<feature type="domain" description="Alpha/beta hydrolase" evidence="1">
    <location>
        <begin position="4"/>
        <end position="410"/>
    </location>
</feature>
<gene>
    <name evidence="2" type="ORF">KK488_17685</name>
</gene>
<sequence>MIRSANNPYTTRVLIRRPGDRAKFSGRVIVEMLNPSNKFDLNIGWAMHREEIMRNGDAWVGITAKPVAALPLKLFDPKRYAAISWKNPLPLDDPKNCAVREGSGDTRETETGLVWDIYTQLGAWLRSSAPSNPFRYGAGASKAKRLYGWGYSQTGAYLITYIDAVQPRVIHDDGKPMYDGYMIVVAVNPIPINQCAAPLPESDPRRRRTIAASGVPVMHVMSQSDYLQAVSQRRPDSDNRADPFRYYDISGSGHATPDELLYSARPVDIQKAGRDVPPMNCDQGPRSRFPSAYPLNAILHNLESWVEKGISPPPGQAIRLVGGAPETDKYGNVVGGVRTPYLDAPTSQWNGNSTGQSFCRIAGHEKPIEPAVLKALYPSHEDYVAKVSVSVEELVASRYLTAQDGKAIVAEARRASVP</sequence>